<dbReference type="OrthoDB" id="3256413at2759"/>
<evidence type="ECO:0008006" key="3">
    <source>
        <dbReference type="Google" id="ProtNLM"/>
    </source>
</evidence>
<keyword evidence="2" id="KW-1185">Reference proteome</keyword>
<name>A0A9P3LLQ2_9APHY</name>
<proteinExistence type="predicted"/>
<accession>A0A9P3LLQ2</accession>
<sequence>MSSKFCISGPVLAQAASDVKPYTAIEFYALKSKIRGTEPRIWTLDDLPEFETFCFDWYQDLLVLVESPDDEDDYEVLLYLLQCTTGEEHPDNLYGSLYLELPTEGVDGWFHVQVCGGLVAVHYEYGDHLFFELWVFDWRENRLLLHLGVDEESPKEERWKPHDFALLDSRHVVVSTGSNSPQQILAVFDCYSDNLPIHERLLFTTAVSRYASLVLELPPLIPVLLKELFVTLHCNPDCPSALASQVANAPFRAGGSPVLLVCLSTYDANDKDVMYDLIIPGDVLLSPLSKLRARKRRKAPPHIHWKTYARKCQLIDMSESFVDGVVHGSRYASLGKAWQSTGAPHEGEFLDVITVYHFGPLAGMLRNADDDNHRNRDSVLSPSVSTVLKDPGSGWYRSHWKKPRKVGAPYQYTWTGLALPDSGGPFYLVEDGLVINYDDVEMRAYTF</sequence>
<dbReference type="Proteomes" id="UP000703269">
    <property type="component" value="Unassembled WGS sequence"/>
</dbReference>
<protein>
    <recommendedName>
        <fullName evidence="3">F-box domain-containing protein</fullName>
    </recommendedName>
</protein>
<dbReference type="EMBL" id="BPQB01000119">
    <property type="protein sequence ID" value="GJE99761.1"/>
    <property type="molecule type" value="Genomic_DNA"/>
</dbReference>
<evidence type="ECO:0000313" key="1">
    <source>
        <dbReference type="EMBL" id="GJE99761.1"/>
    </source>
</evidence>
<reference evidence="1 2" key="1">
    <citation type="submission" date="2021-08" db="EMBL/GenBank/DDBJ databases">
        <title>Draft Genome Sequence of Phanerochaete sordida strain YK-624.</title>
        <authorList>
            <person name="Mori T."/>
            <person name="Dohra H."/>
            <person name="Suzuki T."/>
            <person name="Kawagishi H."/>
            <person name="Hirai H."/>
        </authorList>
    </citation>
    <scope>NUCLEOTIDE SEQUENCE [LARGE SCALE GENOMIC DNA]</scope>
    <source>
        <strain evidence="1 2">YK-624</strain>
    </source>
</reference>
<gene>
    <name evidence="1" type="ORF">PsYK624_160320</name>
</gene>
<organism evidence="1 2">
    <name type="scientific">Phanerochaete sordida</name>
    <dbReference type="NCBI Taxonomy" id="48140"/>
    <lineage>
        <taxon>Eukaryota</taxon>
        <taxon>Fungi</taxon>
        <taxon>Dikarya</taxon>
        <taxon>Basidiomycota</taxon>
        <taxon>Agaricomycotina</taxon>
        <taxon>Agaricomycetes</taxon>
        <taxon>Polyporales</taxon>
        <taxon>Phanerochaetaceae</taxon>
        <taxon>Phanerochaete</taxon>
    </lineage>
</organism>
<comment type="caution">
    <text evidence="1">The sequence shown here is derived from an EMBL/GenBank/DDBJ whole genome shotgun (WGS) entry which is preliminary data.</text>
</comment>
<dbReference type="AlphaFoldDB" id="A0A9P3LLQ2"/>
<evidence type="ECO:0000313" key="2">
    <source>
        <dbReference type="Proteomes" id="UP000703269"/>
    </source>
</evidence>